<keyword evidence="2" id="KW-1185">Reference proteome</keyword>
<accession>A0AAV2FMT3</accession>
<gene>
    <name evidence="1" type="ORF">LTRI10_LOCUS39153</name>
</gene>
<organism evidence="1 2">
    <name type="scientific">Linum trigynum</name>
    <dbReference type="NCBI Taxonomy" id="586398"/>
    <lineage>
        <taxon>Eukaryota</taxon>
        <taxon>Viridiplantae</taxon>
        <taxon>Streptophyta</taxon>
        <taxon>Embryophyta</taxon>
        <taxon>Tracheophyta</taxon>
        <taxon>Spermatophyta</taxon>
        <taxon>Magnoliopsida</taxon>
        <taxon>eudicotyledons</taxon>
        <taxon>Gunneridae</taxon>
        <taxon>Pentapetalae</taxon>
        <taxon>rosids</taxon>
        <taxon>fabids</taxon>
        <taxon>Malpighiales</taxon>
        <taxon>Linaceae</taxon>
        <taxon>Linum</taxon>
    </lineage>
</organism>
<dbReference type="AlphaFoldDB" id="A0AAV2FMT3"/>
<proteinExistence type="predicted"/>
<dbReference type="EMBL" id="OZ034820">
    <property type="protein sequence ID" value="CAL1398950.1"/>
    <property type="molecule type" value="Genomic_DNA"/>
</dbReference>
<reference evidence="1 2" key="1">
    <citation type="submission" date="2024-04" db="EMBL/GenBank/DDBJ databases">
        <authorList>
            <person name="Fracassetti M."/>
        </authorList>
    </citation>
    <scope>NUCLEOTIDE SEQUENCE [LARGE SCALE GENOMIC DNA]</scope>
</reference>
<dbReference type="Proteomes" id="UP001497516">
    <property type="component" value="Chromosome 7"/>
</dbReference>
<evidence type="ECO:0000313" key="1">
    <source>
        <dbReference type="EMBL" id="CAL1398950.1"/>
    </source>
</evidence>
<protein>
    <submittedName>
        <fullName evidence="1">Uncharacterized protein</fullName>
    </submittedName>
</protein>
<sequence length="81" mass="8992">MLTGGIKSLPFLECIRKICKLGNLSDNLTNACSINKRRSSSREHHKTCENKAGICRGKVVEKQVEADLVKGSLGMFEDDRL</sequence>
<evidence type="ECO:0000313" key="2">
    <source>
        <dbReference type="Proteomes" id="UP001497516"/>
    </source>
</evidence>
<name>A0AAV2FMT3_9ROSI</name>